<dbReference type="EMBL" id="JBHTIU010000010">
    <property type="protein sequence ID" value="MFD0868195.1"/>
    <property type="molecule type" value="Genomic_DNA"/>
</dbReference>
<feature type="domain" description="SLH" evidence="2">
    <location>
        <begin position="484"/>
        <end position="539"/>
    </location>
</feature>
<organism evidence="3 4">
    <name type="scientific">Paenibacillus residui</name>
    <dbReference type="NCBI Taxonomy" id="629724"/>
    <lineage>
        <taxon>Bacteria</taxon>
        <taxon>Bacillati</taxon>
        <taxon>Bacillota</taxon>
        <taxon>Bacilli</taxon>
        <taxon>Bacillales</taxon>
        <taxon>Paenibacillaceae</taxon>
        <taxon>Paenibacillus</taxon>
    </lineage>
</organism>
<accession>A0ABW3D4B1</accession>
<dbReference type="SUPFAM" id="SSF69360">
    <property type="entry name" value="Cell wall binding repeat"/>
    <property type="match status" value="2"/>
</dbReference>
<dbReference type="InterPro" id="IPR001119">
    <property type="entry name" value="SLH_dom"/>
</dbReference>
<sequence>MRRHVCSKLMCSIMGCAIILLGIANTGFAQSPVFVIPPQYDAAWPFSEGLAQIEQDGQHGFIDTTGQLAFPLPHEYTENYNDYTWNFSEGMAKILRAGKYGFIDNTGKDRIPPQYDDSADFFKEGLAAVSKGGKWGFIDKNGQEVVKLQYDEAGSFYEGRAWVRKNGKMGFIDTTGKEVIPIQYESVSHFSDGLASVTKNGQSFLIDLTGTEVHLGKSFDYVIGFDEGMGVVIKEENFDLKYGFIDKSGNVVVEPQYERVLGFKEGIARVQQNGVWGFIDKTGKEIVKPQYHNASDFSEGLARVSKNMKYGFIDKTGNEVIPLQYEFAGDFNDGLAPVQKRYKWGYIAHPAPESRLPSGSDSPDDWAADGISVAIEAGLIPPALQKDYRNKITRQEFSTLVIHFIEAQTGTGIDHFLLEKNVSMPEPPFTDTVDKDVLAAYTLGIVSGKGAGRFDPEGSLTREEAAVMLRNTANVLDLDTAAPPASFADNELIAGWAYDSVAYVVSRGIMNGVGNNEFDPKGSYTRQQAYLTILRLFDP</sequence>
<dbReference type="Pfam" id="PF14903">
    <property type="entry name" value="WG_beta_rep"/>
    <property type="match status" value="5"/>
</dbReference>
<dbReference type="Pfam" id="PF00395">
    <property type="entry name" value="SLH"/>
    <property type="match status" value="2"/>
</dbReference>
<keyword evidence="4" id="KW-1185">Reference proteome</keyword>
<feature type="domain" description="SLH" evidence="2">
    <location>
        <begin position="420"/>
        <end position="483"/>
    </location>
</feature>
<dbReference type="Proteomes" id="UP001597120">
    <property type="component" value="Unassembled WGS sequence"/>
</dbReference>
<evidence type="ECO:0000259" key="2">
    <source>
        <dbReference type="PROSITE" id="PS51272"/>
    </source>
</evidence>
<keyword evidence="1" id="KW-0732">Signal</keyword>
<name>A0ABW3D4B1_9BACL</name>
<evidence type="ECO:0000313" key="3">
    <source>
        <dbReference type="EMBL" id="MFD0868195.1"/>
    </source>
</evidence>
<gene>
    <name evidence="3" type="ORF">ACFQ03_03470</name>
</gene>
<dbReference type="PROSITE" id="PS51272">
    <property type="entry name" value="SLH"/>
    <property type="match status" value="2"/>
</dbReference>
<dbReference type="PANTHER" id="PTHR37841">
    <property type="entry name" value="GLR2918 PROTEIN"/>
    <property type="match status" value="1"/>
</dbReference>
<comment type="caution">
    <text evidence="3">The sequence shown here is derived from an EMBL/GenBank/DDBJ whole genome shotgun (WGS) entry which is preliminary data.</text>
</comment>
<feature type="chain" id="PRO_5045299955" evidence="1">
    <location>
        <begin position="30"/>
        <end position="539"/>
    </location>
</feature>
<feature type="signal peptide" evidence="1">
    <location>
        <begin position="1"/>
        <end position="29"/>
    </location>
</feature>
<evidence type="ECO:0000313" key="4">
    <source>
        <dbReference type="Proteomes" id="UP001597120"/>
    </source>
</evidence>
<proteinExistence type="predicted"/>
<dbReference type="PANTHER" id="PTHR37841:SF1">
    <property type="entry name" value="DUF3298 DOMAIN-CONTAINING PROTEIN"/>
    <property type="match status" value="1"/>
</dbReference>
<reference evidence="4" key="1">
    <citation type="journal article" date="2019" name="Int. J. Syst. Evol. Microbiol.">
        <title>The Global Catalogue of Microorganisms (GCM) 10K type strain sequencing project: providing services to taxonomists for standard genome sequencing and annotation.</title>
        <authorList>
            <consortium name="The Broad Institute Genomics Platform"/>
            <consortium name="The Broad Institute Genome Sequencing Center for Infectious Disease"/>
            <person name="Wu L."/>
            <person name="Ma J."/>
        </authorList>
    </citation>
    <scope>NUCLEOTIDE SEQUENCE [LARGE SCALE GENOMIC DNA]</scope>
    <source>
        <strain evidence="4">CCUG 57263</strain>
    </source>
</reference>
<protein>
    <submittedName>
        <fullName evidence="3">WG repeat-containing protein</fullName>
    </submittedName>
</protein>
<evidence type="ECO:0000256" key="1">
    <source>
        <dbReference type="SAM" id="SignalP"/>
    </source>
</evidence>
<dbReference type="InterPro" id="IPR032774">
    <property type="entry name" value="WG_beta_rep"/>
</dbReference>
<dbReference type="RefSeq" id="WP_379286079.1">
    <property type="nucleotide sequence ID" value="NZ_JBHTIU010000010.1"/>
</dbReference>